<dbReference type="AlphaFoldDB" id="A0AAV5S5M0"/>
<protein>
    <submittedName>
        <fullName evidence="2">Uncharacterized protein</fullName>
    </submittedName>
</protein>
<organism evidence="2 3">
    <name type="scientific">Maudiozyma humilis</name>
    <name type="common">Sour dough yeast</name>
    <name type="synonym">Kazachstania humilis</name>
    <dbReference type="NCBI Taxonomy" id="51915"/>
    <lineage>
        <taxon>Eukaryota</taxon>
        <taxon>Fungi</taxon>
        <taxon>Dikarya</taxon>
        <taxon>Ascomycota</taxon>
        <taxon>Saccharomycotina</taxon>
        <taxon>Saccharomycetes</taxon>
        <taxon>Saccharomycetales</taxon>
        <taxon>Saccharomycetaceae</taxon>
        <taxon>Maudiozyma</taxon>
    </lineage>
</organism>
<evidence type="ECO:0000313" key="2">
    <source>
        <dbReference type="EMBL" id="GMM58776.1"/>
    </source>
</evidence>
<proteinExistence type="predicted"/>
<evidence type="ECO:0000256" key="1">
    <source>
        <dbReference type="SAM" id="MobiDB-lite"/>
    </source>
</evidence>
<dbReference type="Proteomes" id="UP001377567">
    <property type="component" value="Unassembled WGS sequence"/>
</dbReference>
<gene>
    <name evidence="2" type="ORF">DAKH74_053930</name>
</gene>
<comment type="caution">
    <text evidence="2">The sequence shown here is derived from an EMBL/GenBank/DDBJ whole genome shotgun (WGS) entry which is preliminary data.</text>
</comment>
<evidence type="ECO:0000313" key="3">
    <source>
        <dbReference type="Proteomes" id="UP001377567"/>
    </source>
</evidence>
<accession>A0AAV5S5M0</accession>
<feature type="region of interest" description="Disordered" evidence="1">
    <location>
        <begin position="115"/>
        <end position="137"/>
    </location>
</feature>
<dbReference type="EMBL" id="BTGD01000025">
    <property type="protein sequence ID" value="GMM58776.1"/>
    <property type="molecule type" value="Genomic_DNA"/>
</dbReference>
<name>A0AAV5S5M0_MAUHU</name>
<reference evidence="2 3" key="1">
    <citation type="journal article" date="2023" name="Elife">
        <title>Identification of key yeast species and microbe-microbe interactions impacting larval growth of Drosophila in the wild.</title>
        <authorList>
            <person name="Mure A."/>
            <person name="Sugiura Y."/>
            <person name="Maeda R."/>
            <person name="Honda K."/>
            <person name="Sakurai N."/>
            <person name="Takahashi Y."/>
            <person name="Watada M."/>
            <person name="Katoh T."/>
            <person name="Gotoh A."/>
            <person name="Gotoh Y."/>
            <person name="Taniguchi I."/>
            <person name="Nakamura K."/>
            <person name="Hayashi T."/>
            <person name="Katayama T."/>
            <person name="Uemura T."/>
            <person name="Hattori Y."/>
        </authorList>
    </citation>
    <scope>NUCLEOTIDE SEQUENCE [LARGE SCALE GENOMIC DNA]</scope>
    <source>
        <strain evidence="2 3">KH-74</strain>
    </source>
</reference>
<sequence length="137" mass="14556">MCIPSDIFWLPRPPALAPPLCLPDRAQQFGPNAADSALGRELPGSVQAAGPNRRPTAKGAGTAPSLTPPDQPETSRERHTARNQGLGVHTNSIRKLPFECAGSPWAAQPAPVRTEEAAICKRPRKPKGGAQLQAERT</sequence>
<feature type="region of interest" description="Disordered" evidence="1">
    <location>
        <begin position="24"/>
        <end position="90"/>
    </location>
</feature>
<keyword evidence="3" id="KW-1185">Reference proteome</keyword>